<keyword evidence="3" id="KW-0539">Nucleus</keyword>
<comment type="caution">
    <text evidence="7">The sequence shown here is derived from an EMBL/GenBank/DDBJ whole genome shotgun (WGS) entry which is preliminary data.</text>
</comment>
<feature type="compositionally biased region" description="Basic and acidic residues" evidence="5">
    <location>
        <begin position="535"/>
        <end position="544"/>
    </location>
</feature>
<feature type="compositionally biased region" description="Acidic residues" evidence="5">
    <location>
        <begin position="1017"/>
        <end position="1027"/>
    </location>
</feature>
<dbReference type="SMART" id="SM00297">
    <property type="entry name" value="BROMO"/>
    <property type="match status" value="1"/>
</dbReference>
<evidence type="ECO:0000313" key="8">
    <source>
        <dbReference type="Proteomes" id="UP001295423"/>
    </source>
</evidence>
<organism evidence="7 8">
    <name type="scientific">Cylindrotheca closterium</name>
    <dbReference type="NCBI Taxonomy" id="2856"/>
    <lineage>
        <taxon>Eukaryota</taxon>
        <taxon>Sar</taxon>
        <taxon>Stramenopiles</taxon>
        <taxon>Ochrophyta</taxon>
        <taxon>Bacillariophyta</taxon>
        <taxon>Bacillariophyceae</taxon>
        <taxon>Bacillariophycidae</taxon>
        <taxon>Bacillariales</taxon>
        <taxon>Bacillariaceae</taxon>
        <taxon>Cylindrotheca</taxon>
    </lineage>
</organism>
<evidence type="ECO:0000313" key="7">
    <source>
        <dbReference type="EMBL" id="CAJ1942576.1"/>
    </source>
</evidence>
<dbReference type="Pfam" id="PF00439">
    <property type="entry name" value="Bromodomain"/>
    <property type="match status" value="1"/>
</dbReference>
<dbReference type="InterPro" id="IPR040240">
    <property type="entry name" value="TAF1"/>
</dbReference>
<evidence type="ECO:0000259" key="6">
    <source>
        <dbReference type="PROSITE" id="PS50014"/>
    </source>
</evidence>
<dbReference type="Gene3D" id="1.20.920.10">
    <property type="entry name" value="Bromodomain-like"/>
    <property type="match status" value="1"/>
</dbReference>
<name>A0AAD2CV00_9STRA</name>
<dbReference type="Proteomes" id="UP001295423">
    <property type="component" value="Unassembled WGS sequence"/>
</dbReference>
<evidence type="ECO:0000256" key="2">
    <source>
        <dbReference type="ARBA" id="ARBA00023117"/>
    </source>
</evidence>
<evidence type="ECO:0000256" key="3">
    <source>
        <dbReference type="ARBA" id="ARBA00023242"/>
    </source>
</evidence>
<feature type="compositionally biased region" description="Basic residues" evidence="5">
    <location>
        <begin position="1186"/>
        <end position="1197"/>
    </location>
</feature>
<feature type="region of interest" description="Disordered" evidence="5">
    <location>
        <begin position="1370"/>
        <end position="1401"/>
    </location>
</feature>
<reference evidence="7" key="1">
    <citation type="submission" date="2023-08" db="EMBL/GenBank/DDBJ databases">
        <authorList>
            <person name="Audoor S."/>
            <person name="Bilcke G."/>
        </authorList>
    </citation>
    <scope>NUCLEOTIDE SEQUENCE</scope>
</reference>
<comment type="subcellular location">
    <subcellularLocation>
        <location evidence="1">Nucleus</location>
    </subcellularLocation>
</comment>
<feature type="compositionally biased region" description="Low complexity" evidence="5">
    <location>
        <begin position="1390"/>
        <end position="1401"/>
    </location>
</feature>
<evidence type="ECO:0000256" key="5">
    <source>
        <dbReference type="SAM" id="MobiDB-lite"/>
    </source>
</evidence>
<feature type="region of interest" description="Disordered" evidence="5">
    <location>
        <begin position="991"/>
        <end position="1027"/>
    </location>
</feature>
<proteinExistence type="predicted"/>
<dbReference type="InterPro" id="IPR001487">
    <property type="entry name" value="Bromodomain"/>
</dbReference>
<keyword evidence="2 4" id="KW-0103">Bromodomain</keyword>
<dbReference type="EMBL" id="CAKOGP040001112">
    <property type="protein sequence ID" value="CAJ1942576.1"/>
    <property type="molecule type" value="Genomic_DNA"/>
</dbReference>
<feature type="region of interest" description="Disordered" evidence="5">
    <location>
        <begin position="1156"/>
        <end position="1232"/>
    </location>
</feature>
<accession>A0AAD2CV00</accession>
<dbReference type="InterPro" id="IPR022591">
    <property type="entry name" value="TAF1_HAT_dom"/>
</dbReference>
<dbReference type="GO" id="GO:0004402">
    <property type="term" value="F:histone acetyltransferase activity"/>
    <property type="evidence" value="ECO:0007669"/>
    <property type="project" value="InterPro"/>
</dbReference>
<dbReference type="Pfam" id="PF12157">
    <property type="entry name" value="DUF3591"/>
    <property type="match status" value="2"/>
</dbReference>
<feature type="compositionally biased region" description="Basic residues" evidence="5">
    <location>
        <begin position="1213"/>
        <end position="1225"/>
    </location>
</feature>
<feature type="compositionally biased region" description="Basic and acidic residues" evidence="5">
    <location>
        <begin position="1156"/>
        <end position="1167"/>
    </location>
</feature>
<feature type="compositionally biased region" description="Basic residues" evidence="5">
    <location>
        <begin position="1379"/>
        <end position="1389"/>
    </location>
</feature>
<dbReference type="SUPFAM" id="SSF47370">
    <property type="entry name" value="Bromodomain"/>
    <property type="match status" value="1"/>
</dbReference>
<dbReference type="PANTHER" id="PTHR13900">
    <property type="entry name" value="TRANSCRIPTION INITIATION FACTOR TFIID"/>
    <property type="match status" value="1"/>
</dbReference>
<dbReference type="PRINTS" id="PR00503">
    <property type="entry name" value="BROMODOMAIN"/>
</dbReference>
<dbReference type="GO" id="GO:0051123">
    <property type="term" value="P:RNA polymerase II preinitiation complex assembly"/>
    <property type="evidence" value="ECO:0007669"/>
    <property type="project" value="TreeGrafter"/>
</dbReference>
<dbReference type="InterPro" id="IPR036427">
    <property type="entry name" value="Bromodomain-like_sf"/>
</dbReference>
<feature type="domain" description="Bromo" evidence="6">
    <location>
        <begin position="1274"/>
        <end position="1344"/>
    </location>
</feature>
<dbReference type="GO" id="GO:0017025">
    <property type="term" value="F:TBP-class protein binding"/>
    <property type="evidence" value="ECO:0007669"/>
    <property type="project" value="InterPro"/>
</dbReference>
<feature type="compositionally biased region" description="Low complexity" evidence="5">
    <location>
        <begin position="991"/>
        <end position="1008"/>
    </location>
</feature>
<dbReference type="CDD" id="cd04369">
    <property type="entry name" value="Bromodomain"/>
    <property type="match status" value="1"/>
</dbReference>
<sequence length="1419" mass="158709">MSNSSDFIHLLSRDYRPAGVAQIKVSEKFNIDKRKTSTVQFEDDVDVTPNEKKVDVKHSRILHDLTTTEEPSYTARTKGEQNEETSRLVLQLVSKTPAYTRHLQEEDSTIVSDTELKTYIKMPKTTKDNSEFSSSFHKVALGDWESKIEWDGYKEPMKDEKEDDNDAVNVESPNSAEALLQKRRNPFLDYMDFDNLISWTGEKEDAEAKANAMPLILELGVAGQSIARHVLPSHRPTPCIKSLEYQTRIQANWTGEIKSTAELSKGTLRADKEQKERFIAQRQEKRRQMAKDKTNRVTEAMETLNVLAGGRGRTITSSLMGPGGTERTGRPSRRIGNASHDTEYVEQLDMVTNHSLFRDLSKVSLRQFHRPRLPWTIVRTSLLWQFGIRQSSGTTKGGSGTGESHSSSYQAMVMGTHAGAVSKAKIRSEADLTPTEGNLVLLEYCEERPLVQMTKGMASKIVTYYRGDKSRCPVSAGGGDRPTRKRRGGTETDSNKADPRQTAGKLENKPHRLKGPNDAMSSTITDWVGKPPQKNLREDKKSEKPSINVLPEGVTEILHPKVHGPFIGEIEEGQQVTGLISNLFVAPVFQHEPQQTDFLMILGRNSGASTNGRLESLSVILRELPTSVYTVGQIEPRTRVWAPNTQGEKNFTNPLISYLIAKVLTRTENRDGHGLRLDEIQDRVLPNVGLANNALRQRLKSVAIYDKNTQIWTSKQIGYEDYPGVEALGKSISAEGVAAFEVSNAAVTRLKDLGIYQLMAGAHACSSVGVAMVYLSGQMNAVRESARKMKGVLKAVTNMKGALRECYEEAYAYLEALSKALSRRHEVAKFIYEELQLAPWHLSGEFHDVHKKGEGTGMMKLTGLGDPSGVGHGFSFLREQDAKPSKAVATGQINQKDKITGTEDDLRKLTMKQMAAILRSYGMAQTFIDTLKRWDRVHVIRDLSTKAASDGIGDGLERFARGEKMKLSDQKQMYRDRIQVIWKRQIAALSDSGDRASSGDADDAATAKGADKKKDDADDDDEDDLDDEDDFAAEMEEEMMDRADATKIVVEQGGDEGRMRARMIEDQDLTDAKNLVNLKKEKAEARAAREGLTMNDDAPAAAGPGFNRKVVRRRTTKTYPDGRVVTTFKFIVHAEEVGKIMARLQHDTKVKKDITERPEYPPDERQIGHAMFEDEDDFEFSTKGRGSSKGRGRRRGRAATTARGVKMKTQFGKMRKTGGKGSKKRNRDEDDIELYNAVARRKGTSNRKERGSIRDRRPHVIFANRLEAIRSLVEARPQSGPFHRAVDQRAWPRYYEVISDPIHLSAIRDKIKNYEYRTTESFLKDFQLMRANAIKFNGAGTTIAEEGVQIFEVVKSKIEESRGELADLEEAVQEQMSTKPKKQRKKSKASSKAMSSGEAAASGDTWADIDFDDLSDDSD</sequence>
<dbReference type="PROSITE" id="PS50014">
    <property type="entry name" value="BROMODOMAIN_2"/>
    <property type="match status" value="1"/>
</dbReference>
<evidence type="ECO:0000256" key="4">
    <source>
        <dbReference type="PROSITE-ProRule" id="PRU00035"/>
    </source>
</evidence>
<protein>
    <recommendedName>
        <fullName evidence="6">Bromo domain-containing protein</fullName>
    </recommendedName>
</protein>
<feature type="region of interest" description="Disordered" evidence="5">
    <location>
        <begin position="313"/>
        <end position="336"/>
    </location>
</feature>
<evidence type="ECO:0000256" key="1">
    <source>
        <dbReference type="ARBA" id="ARBA00004123"/>
    </source>
</evidence>
<keyword evidence="8" id="KW-1185">Reference proteome</keyword>
<gene>
    <name evidence="7" type="ORF">CYCCA115_LOCUS8016</name>
</gene>
<feature type="region of interest" description="Disordered" evidence="5">
    <location>
        <begin position="470"/>
        <end position="544"/>
    </location>
</feature>
<dbReference type="PANTHER" id="PTHR13900:SF0">
    <property type="entry name" value="TRANSCRIPTION INITIATION FACTOR TFIID SUBUNIT 1"/>
    <property type="match status" value="1"/>
</dbReference>
<dbReference type="GO" id="GO:0005669">
    <property type="term" value="C:transcription factor TFIID complex"/>
    <property type="evidence" value="ECO:0007669"/>
    <property type="project" value="InterPro"/>
</dbReference>
<feature type="compositionally biased region" description="Basic and acidic residues" evidence="5">
    <location>
        <begin position="488"/>
        <end position="499"/>
    </location>
</feature>
<dbReference type="GO" id="GO:0016251">
    <property type="term" value="F:RNA polymerase II general transcription initiation factor activity"/>
    <property type="evidence" value="ECO:0007669"/>
    <property type="project" value="InterPro"/>
</dbReference>